<dbReference type="InterPro" id="IPR003782">
    <property type="entry name" value="SCO1/SenC"/>
</dbReference>
<dbReference type="PATRIC" id="fig|1318743.3.peg.833"/>
<dbReference type="RefSeq" id="WP_053944152.1">
    <property type="nucleotide sequence ID" value="NZ_CP010401.1"/>
</dbReference>
<dbReference type="GO" id="GO:0046872">
    <property type="term" value="F:metal ion binding"/>
    <property type="evidence" value="ECO:0007669"/>
    <property type="project" value="UniProtKB-KW"/>
</dbReference>
<feature type="binding site" evidence="2">
    <location>
        <position position="66"/>
    </location>
    <ligand>
        <name>Cu cation</name>
        <dbReference type="ChEBI" id="CHEBI:23378"/>
    </ligand>
</feature>
<name>A0A0M4LSY5_9HYPH</name>
<dbReference type="InterPro" id="IPR036249">
    <property type="entry name" value="Thioredoxin-like_sf"/>
</dbReference>
<dbReference type="PANTHER" id="PTHR12151:SF25">
    <property type="entry name" value="LINALOOL DEHYDRATASE_ISOMERASE DOMAIN-CONTAINING PROTEIN"/>
    <property type="match status" value="1"/>
</dbReference>
<dbReference type="OrthoDB" id="9790194at2"/>
<protein>
    <submittedName>
        <fullName evidence="4">Cytochrome oxidase biogenesis protein Sco1/SenC/PrrC, putative copper metallochaperone</fullName>
    </submittedName>
</protein>
<keyword evidence="2" id="KW-0186">Copper</keyword>
<reference evidence="4 5" key="1">
    <citation type="journal article" date="2015" name="Genome Announc.">
        <title>Complete Genome Sequence of Bartonella ancashensis Strain 20.00, Isolated from the Blood of a Patient with Verruga Peruana.</title>
        <authorList>
            <person name="Hang J."/>
            <person name="Mullins K.E."/>
            <person name="Clifford R.J."/>
            <person name="Onmus-Leone F."/>
            <person name="Yang Y."/>
            <person name="Jiang J."/>
            <person name="Leguia M."/>
            <person name="Kasper M.R."/>
            <person name="Maguina C."/>
            <person name="Lesho E.P."/>
            <person name="Jarman R.G."/>
            <person name="Richards A.L."/>
            <person name="Blazes D."/>
        </authorList>
    </citation>
    <scope>NUCLEOTIDE SEQUENCE [LARGE SCALE GENOMIC DNA]</scope>
    <source>
        <strain evidence="4 5">20.00</strain>
    </source>
</reference>
<dbReference type="AlphaFoldDB" id="A0A0M4LSY5"/>
<evidence type="ECO:0000256" key="2">
    <source>
        <dbReference type="PIRSR" id="PIRSR603782-1"/>
    </source>
</evidence>
<keyword evidence="2" id="KW-0479">Metal-binding</keyword>
<dbReference type="Pfam" id="PF02630">
    <property type="entry name" value="SCO1-SenC"/>
    <property type="match status" value="1"/>
</dbReference>
<dbReference type="EMBL" id="CP010401">
    <property type="protein sequence ID" value="ALE03634.1"/>
    <property type="molecule type" value="Genomic_DNA"/>
</dbReference>
<keyword evidence="3" id="KW-1015">Disulfide bond</keyword>
<feature type="binding site" evidence="2">
    <location>
        <position position="62"/>
    </location>
    <ligand>
        <name>Cu cation</name>
        <dbReference type="ChEBI" id="CHEBI:23378"/>
    </ligand>
</feature>
<sequence>MRSVVYILSLSVLFIAGVITYDKVVNKPLGDSFVLLSSDGETITEADIRSKPAAIFFGYTTCPEVCPTTSANLDRWLSEIGPDAEKLGVWFVTIDPEYDTPEVLHEYLSNFKSKIVGISGNAEDVKKMISSFNIVAQKIPGTSDDNYTYDHTSAVLLLKKGGKLAGKILYSAEESETEDKIAITQLKKLVSE</sequence>
<dbReference type="PANTHER" id="PTHR12151">
    <property type="entry name" value="ELECTRON TRANSPORT PROTIN SCO1/SENC FAMILY MEMBER"/>
    <property type="match status" value="1"/>
</dbReference>
<organism evidence="4 5">
    <name type="scientific">Bartonella ancashensis</name>
    <dbReference type="NCBI Taxonomy" id="1318743"/>
    <lineage>
        <taxon>Bacteria</taxon>
        <taxon>Pseudomonadati</taxon>
        <taxon>Pseudomonadota</taxon>
        <taxon>Alphaproteobacteria</taxon>
        <taxon>Hyphomicrobiales</taxon>
        <taxon>Bartonellaceae</taxon>
        <taxon>Bartonella</taxon>
    </lineage>
</organism>
<evidence type="ECO:0000313" key="5">
    <source>
        <dbReference type="Proteomes" id="UP000057213"/>
    </source>
</evidence>
<evidence type="ECO:0000256" key="1">
    <source>
        <dbReference type="ARBA" id="ARBA00010996"/>
    </source>
</evidence>
<accession>A0A0M4LSY5</accession>
<dbReference type="CDD" id="cd02968">
    <property type="entry name" value="SCO"/>
    <property type="match status" value="1"/>
</dbReference>
<evidence type="ECO:0000256" key="3">
    <source>
        <dbReference type="PIRSR" id="PIRSR603782-2"/>
    </source>
</evidence>
<feature type="disulfide bond" description="Redox-active" evidence="3">
    <location>
        <begin position="62"/>
        <end position="66"/>
    </location>
</feature>
<feature type="binding site" evidence="2">
    <location>
        <position position="151"/>
    </location>
    <ligand>
        <name>Cu cation</name>
        <dbReference type="ChEBI" id="CHEBI:23378"/>
    </ligand>
</feature>
<dbReference type="SUPFAM" id="SSF52833">
    <property type="entry name" value="Thioredoxin-like"/>
    <property type="match status" value="1"/>
</dbReference>
<gene>
    <name evidence="4" type="ORF">PU02_0820</name>
</gene>
<dbReference type="Proteomes" id="UP000057213">
    <property type="component" value="Chromosome"/>
</dbReference>
<proteinExistence type="inferred from homology"/>
<dbReference type="KEGG" id="banc:PU02_0820"/>
<comment type="similarity">
    <text evidence="1">Belongs to the SCO1/2 family.</text>
</comment>
<dbReference type="STRING" id="1318743.PU02_0820"/>
<keyword evidence="5" id="KW-1185">Reference proteome</keyword>
<evidence type="ECO:0000313" key="4">
    <source>
        <dbReference type="EMBL" id="ALE03634.1"/>
    </source>
</evidence>
<dbReference type="Gene3D" id="3.40.30.10">
    <property type="entry name" value="Glutaredoxin"/>
    <property type="match status" value="1"/>
</dbReference>